<reference evidence="1 2" key="1">
    <citation type="submission" date="2015-01" db="EMBL/GenBank/DDBJ databases">
        <title>Evolution of Trichinella species and genotypes.</title>
        <authorList>
            <person name="Korhonen P.K."/>
            <person name="Edoardo P."/>
            <person name="Giuseppe L.R."/>
            <person name="Gasser R.B."/>
        </authorList>
    </citation>
    <scope>NUCLEOTIDE SEQUENCE [LARGE SCALE GENOMIC DNA]</scope>
    <source>
        <strain evidence="1">ISS1980</strain>
    </source>
</reference>
<comment type="caution">
    <text evidence="1">The sequence shown here is derived from an EMBL/GenBank/DDBJ whole genome shotgun (WGS) entry which is preliminary data.</text>
</comment>
<organism evidence="1 2">
    <name type="scientific">Trichinella papuae</name>
    <dbReference type="NCBI Taxonomy" id="268474"/>
    <lineage>
        <taxon>Eukaryota</taxon>
        <taxon>Metazoa</taxon>
        <taxon>Ecdysozoa</taxon>
        <taxon>Nematoda</taxon>
        <taxon>Enoplea</taxon>
        <taxon>Dorylaimia</taxon>
        <taxon>Trichinellida</taxon>
        <taxon>Trichinellidae</taxon>
        <taxon>Trichinella</taxon>
    </lineage>
</organism>
<name>A0A0V1M9Q3_9BILA</name>
<sequence>MNLKMTIQQINNAHISVVKSCKVSKTLHYNSGTWMHKSLITFLKNIYSIFAINTDRCANAIKLHNGYSLKSIQRKTNDICF</sequence>
<evidence type="ECO:0000313" key="2">
    <source>
        <dbReference type="Proteomes" id="UP000054843"/>
    </source>
</evidence>
<proteinExistence type="predicted"/>
<dbReference type="AlphaFoldDB" id="A0A0V1M9Q3"/>
<evidence type="ECO:0000313" key="1">
    <source>
        <dbReference type="EMBL" id="KRZ68457.1"/>
    </source>
</evidence>
<dbReference type="Proteomes" id="UP000054843">
    <property type="component" value="Unassembled WGS sequence"/>
</dbReference>
<keyword evidence="2" id="KW-1185">Reference proteome</keyword>
<protein>
    <submittedName>
        <fullName evidence="1">Uncharacterized protein</fullName>
    </submittedName>
</protein>
<dbReference type="EMBL" id="JYDO01000164">
    <property type="protein sequence ID" value="KRZ68457.1"/>
    <property type="molecule type" value="Genomic_DNA"/>
</dbReference>
<accession>A0A0V1M9Q3</accession>
<gene>
    <name evidence="1" type="ORF">T10_5972</name>
</gene>